<proteinExistence type="inferred from homology"/>
<accession>A0A401XLY9</accession>
<evidence type="ECO:0000256" key="17">
    <source>
        <dbReference type="ARBA" id="ARBA00049902"/>
    </source>
</evidence>
<comment type="catalytic activity">
    <reaction evidence="16">
        <text>Preferential cleavage: (Ac)2-L-Lys-D-Ala-|-D-Ala. Also transpeptidation of peptidyl-alanyl moieties that are N-acyl substituents of D-alanine.</text>
        <dbReference type="EC" id="3.4.16.4"/>
    </reaction>
</comment>
<feature type="domain" description="Penicillin-binding protein transpeptidase" evidence="18">
    <location>
        <begin position="418"/>
        <end position="673"/>
    </location>
</feature>
<evidence type="ECO:0000256" key="1">
    <source>
        <dbReference type="ARBA" id="ARBA00004236"/>
    </source>
</evidence>
<evidence type="ECO:0000256" key="4">
    <source>
        <dbReference type="ARBA" id="ARBA00007739"/>
    </source>
</evidence>
<keyword evidence="14" id="KW-0511">Multifunctional enzyme</keyword>
<name>A0A401XLY9_9FLAO</name>
<keyword evidence="13" id="KW-0472">Membrane</keyword>
<dbReference type="GO" id="GO:0005886">
    <property type="term" value="C:plasma membrane"/>
    <property type="evidence" value="ECO:0007669"/>
    <property type="project" value="UniProtKB-SubCell"/>
</dbReference>
<keyword evidence="5" id="KW-1003">Cell membrane</keyword>
<keyword evidence="8" id="KW-0328">Glycosyltransferase</keyword>
<dbReference type="Gene3D" id="3.40.710.10">
    <property type="entry name" value="DD-peptidase/beta-lactamase superfamily"/>
    <property type="match status" value="2"/>
</dbReference>
<sequence length="756" mass="85758">MVKSTKNLLNYVKLFWYSVGAAAALFLLFITSIALGAFGPLPGFEEIENPKSNLATQIISQDGVVLGKFYKENRTHAEFEDLSPHLVNALVATEDERFYSHSGIDVKALMRAVFLLGQAGGGSTITQQLAKMLFHEPPSNIFTRIIQKVKEWIIALRLERQYSKQEILAMYLNQFDFLYQAVGIESAAQIYFNKSPKDLDIHEAALLVGMAKNPSLFNPIRFPERALQRRNVVLNQMLRNKFITAEQYEELKNKPLSLNFRKQSHNEGPASYLREHIRLFLSEWVKEHRKPDGSMYNIYTDGLKVYTTIDSRMQQYAEEAVAEHLSNYQRVFFAKEKGRKDFPFVKLTEAEIEDLLMRAVKRSERYKELKSSGVSEDSILKNFKTPTPMQIFSWSGEIDTLMTPLDSIRYYKSFYQTGFMAVEPQTGFVKAWVGGINFKHFKYDNVFQSKRQVGSTFKPFLYATAIKEKKYSPCFEVPDARICIEAGMYGLLKDWCPSNSDDKYEGMMTLKRALAESKNTVSTFLMKQIGPASVVQLCRDLGIRSEVPEAPSIALGTMDLSVYELVGAYTTFANKGTYTEPIVILRIEDKNGLVLAEFEPETREVMSEEVAYVMLDILKAVTQYGTGARLRSKGGSYLENVVTGFPWGFDNPIAGKTGTTQNNSDGWFVGMVPNLVAGAWVGCEDRSAHFRSTYFGQGATAAMPVWALFMKKCYADPNLKVSRSDFEPPQEPISIITDCNLYRQKQSADDLPDWIR</sequence>
<dbReference type="GO" id="GO:0008658">
    <property type="term" value="F:penicillin binding"/>
    <property type="evidence" value="ECO:0007669"/>
    <property type="project" value="InterPro"/>
</dbReference>
<comment type="similarity">
    <text evidence="3">In the C-terminal section; belongs to the transpeptidase family.</text>
</comment>
<evidence type="ECO:0000256" key="11">
    <source>
        <dbReference type="ARBA" id="ARBA00022960"/>
    </source>
</evidence>
<evidence type="ECO:0000256" key="3">
    <source>
        <dbReference type="ARBA" id="ARBA00007090"/>
    </source>
</evidence>
<evidence type="ECO:0000256" key="9">
    <source>
        <dbReference type="ARBA" id="ARBA00022679"/>
    </source>
</evidence>
<keyword evidence="11" id="KW-0133">Cell shape</keyword>
<evidence type="ECO:0000256" key="5">
    <source>
        <dbReference type="ARBA" id="ARBA00022475"/>
    </source>
</evidence>
<dbReference type="Proteomes" id="UP000286715">
    <property type="component" value="Unassembled WGS sequence"/>
</dbReference>
<dbReference type="Pfam" id="PF00905">
    <property type="entry name" value="Transpeptidase"/>
    <property type="match status" value="1"/>
</dbReference>
<evidence type="ECO:0000256" key="12">
    <source>
        <dbReference type="ARBA" id="ARBA00022984"/>
    </source>
</evidence>
<evidence type="ECO:0000313" key="21">
    <source>
        <dbReference type="Proteomes" id="UP000286715"/>
    </source>
</evidence>
<keyword evidence="12" id="KW-0573">Peptidoglycan synthesis</keyword>
<dbReference type="GO" id="GO:0009002">
    <property type="term" value="F:serine-type D-Ala-D-Ala carboxypeptidase activity"/>
    <property type="evidence" value="ECO:0007669"/>
    <property type="project" value="UniProtKB-EC"/>
</dbReference>
<protein>
    <submittedName>
        <fullName evidence="20">Penicillin-binding protein 1A</fullName>
    </submittedName>
</protein>
<evidence type="ECO:0000256" key="2">
    <source>
        <dbReference type="ARBA" id="ARBA00004752"/>
    </source>
</evidence>
<dbReference type="SUPFAM" id="SSF56601">
    <property type="entry name" value="beta-lactamase/transpeptidase-like"/>
    <property type="match status" value="1"/>
</dbReference>
<keyword evidence="7" id="KW-0645">Protease</keyword>
<dbReference type="GO" id="GO:0006508">
    <property type="term" value="P:proteolysis"/>
    <property type="evidence" value="ECO:0007669"/>
    <property type="project" value="UniProtKB-KW"/>
</dbReference>
<dbReference type="SUPFAM" id="SSF53955">
    <property type="entry name" value="Lysozyme-like"/>
    <property type="match status" value="1"/>
</dbReference>
<evidence type="ECO:0000256" key="7">
    <source>
        <dbReference type="ARBA" id="ARBA00022670"/>
    </source>
</evidence>
<dbReference type="InterPro" id="IPR023346">
    <property type="entry name" value="Lysozyme-like_dom_sf"/>
</dbReference>
<dbReference type="InterPro" id="IPR012338">
    <property type="entry name" value="Beta-lactam/transpept-like"/>
</dbReference>
<dbReference type="InterPro" id="IPR001460">
    <property type="entry name" value="PCN-bd_Tpept"/>
</dbReference>
<comment type="catalytic activity">
    <reaction evidence="17">
        <text>[GlcNAc-(1-&gt;4)-Mur2Ac(oyl-L-Ala-gamma-D-Glu-L-Lys-D-Ala-D-Ala)](n)-di-trans,octa-cis-undecaprenyl diphosphate + beta-D-GlcNAc-(1-&gt;4)-Mur2Ac(oyl-L-Ala-gamma-D-Glu-L-Lys-D-Ala-D-Ala)-di-trans,octa-cis-undecaprenyl diphosphate = [GlcNAc-(1-&gt;4)-Mur2Ac(oyl-L-Ala-gamma-D-Glu-L-Lys-D-Ala-D-Ala)](n+1)-di-trans,octa-cis-undecaprenyl diphosphate + di-trans,octa-cis-undecaprenyl diphosphate + H(+)</text>
        <dbReference type="Rhea" id="RHEA:23708"/>
        <dbReference type="Rhea" id="RHEA-COMP:9602"/>
        <dbReference type="Rhea" id="RHEA-COMP:9603"/>
        <dbReference type="ChEBI" id="CHEBI:15378"/>
        <dbReference type="ChEBI" id="CHEBI:58405"/>
        <dbReference type="ChEBI" id="CHEBI:60033"/>
        <dbReference type="ChEBI" id="CHEBI:78435"/>
        <dbReference type="EC" id="2.4.99.28"/>
    </reaction>
</comment>
<evidence type="ECO:0000259" key="19">
    <source>
        <dbReference type="Pfam" id="PF00912"/>
    </source>
</evidence>
<keyword evidence="15" id="KW-0961">Cell wall biogenesis/degradation</keyword>
<evidence type="ECO:0000313" key="20">
    <source>
        <dbReference type="EMBL" id="GCD78021.1"/>
    </source>
</evidence>
<dbReference type="GO" id="GO:0071555">
    <property type="term" value="P:cell wall organization"/>
    <property type="evidence" value="ECO:0007669"/>
    <property type="project" value="UniProtKB-KW"/>
</dbReference>
<dbReference type="AlphaFoldDB" id="A0A401XLY9"/>
<keyword evidence="10" id="KW-0378">Hydrolase</keyword>
<feature type="domain" description="Glycosyl transferase family 51" evidence="19">
    <location>
        <begin position="63"/>
        <end position="237"/>
    </location>
</feature>
<dbReference type="GO" id="GO:0008360">
    <property type="term" value="P:regulation of cell shape"/>
    <property type="evidence" value="ECO:0007669"/>
    <property type="project" value="UniProtKB-KW"/>
</dbReference>
<dbReference type="NCBIfam" id="TIGR02074">
    <property type="entry name" value="PBP_1a_fam"/>
    <property type="match status" value="1"/>
</dbReference>
<comment type="similarity">
    <text evidence="4">In the N-terminal section; belongs to the glycosyltransferase 51 family.</text>
</comment>
<dbReference type="GO" id="GO:0030288">
    <property type="term" value="C:outer membrane-bounded periplasmic space"/>
    <property type="evidence" value="ECO:0007669"/>
    <property type="project" value="TreeGrafter"/>
</dbReference>
<reference evidence="20 21" key="1">
    <citation type="submission" date="2018-11" db="EMBL/GenBank/DDBJ databases">
        <title>Schleiferia aggregans sp. nov., a moderately thermophilic heterotrophic bacterium isolated from microbial mats at a terrestrial hot spring.</title>
        <authorList>
            <person name="Iino T."/>
            <person name="Ohkuma M."/>
            <person name="Haruta S."/>
        </authorList>
    </citation>
    <scope>NUCLEOTIDE SEQUENCE [LARGE SCALE GENOMIC DNA]</scope>
    <source>
        <strain evidence="20 21">LA</strain>
    </source>
</reference>
<keyword evidence="6" id="KW-0121">Carboxypeptidase</keyword>
<dbReference type="RefSeq" id="WP_124398083.1">
    <property type="nucleotide sequence ID" value="NZ_BHZE01000014.1"/>
</dbReference>
<dbReference type="GO" id="GO:0009252">
    <property type="term" value="P:peptidoglycan biosynthetic process"/>
    <property type="evidence" value="ECO:0007669"/>
    <property type="project" value="UniProtKB-KW"/>
</dbReference>
<gene>
    <name evidence="20" type="primary">mrcA</name>
    <name evidence="20" type="ORF">JCM31826_15030</name>
</gene>
<dbReference type="Gene3D" id="1.10.3810.10">
    <property type="entry name" value="Biosynthetic peptidoglycan transglycosylase-like"/>
    <property type="match status" value="1"/>
</dbReference>
<evidence type="ECO:0000256" key="8">
    <source>
        <dbReference type="ARBA" id="ARBA00022676"/>
    </source>
</evidence>
<dbReference type="InterPro" id="IPR001264">
    <property type="entry name" value="Glyco_trans_51"/>
</dbReference>
<dbReference type="OrthoDB" id="9766909at2"/>
<dbReference type="GO" id="GO:0008955">
    <property type="term" value="F:peptidoglycan glycosyltransferase activity"/>
    <property type="evidence" value="ECO:0007669"/>
    <property type="project" value="UniProtKB-EC"/>
</dbReference>
<keyword evidence="21" id="KW-1185">Reference proteome</keyword>
<dbReference type="InterPro" id="IPR050396">
    <property type="entry name" value="Glycosyltr_51/Transpeptidase"/>
</dbReference>
<evidence type="ECO:0000256" key="15">
    <source>
        <dbReference type="ARBA" id="ARBA00023316"/>
    </source>
</evidence>
<comment type="subcellular location">
    <subcellularLocation>
        <location evidence="1">Cell membrane</location>
    </subcellularLocation>
</comment>
<dbReference type="Pfam" id="PF00912">
    <property type="entry name" value="Transgly"/>
    <property type="match status" value="1"/>
</dbReference>
<evidence type="ECO:0000259" key="18">
    <source>
        <dbReference type="Pfam" id="PF00905"/>
    </source>
</evidence>
<evidence type="ECO:0000256" key="10">
    <source>
        <dbReference type="ARBA" id="ARBA00022801"/>
    </source>
</evidence>
<comment type="pathway">
    <text evidence="2">Cell wall biogenesis; peptidoglycan biosynthesis.</text>
</comment>
<evidence type="ECO:0000256" key="6">
    <source>
        <dbReference type="ARBA" id="ARBA00022645"/>
    </source>
</evidence>
<dbReference type="EMBL" id="BHZE01000014">
    <property type="protein sequence ID" value="GCD78021.1"/>
    <property type="molecule type" value="Genomic_DNA"/>
</dbReference>
<keyword evidence="9" id="KW-0808">Transferase</keyword>
<comment type="caution">
    <text evidence="20">The sequence shown here is derived from an EMBL/GenBank/DDBJ whole genome shotgun (WGS) entry which is preliminary data.</text>
</comment>
<evidence type="ECO:0000256" key="16">
    <source>
        <dbReference type="ARBA" id="ARBA00034000"/>
    </source>
</evidence>
<evidence type="ECO:0000256" key="14">
    <source>
        <dbReference type="ARBA" id="ARBA00023268"/>
    </source>
</evidence>
<evidence type="ECO:0000256" key="13">
    <source>
        <dbReference type="ARBA" id="ARBA00023136"/>
    </source>
</evidence>
<organism evidence="20 21">
    <name type="scientific">Thermaurantimonas aggregans</name>
    <dbReference type="NCBI Taxonomy" id="2173829"/>
    <lineage>
        <taxon>Bacteria</taxon>
        <taxon>Pseudomonadati</taxon>
        <taxon>Bacteroidota</taxon>
        <taxon>Flavobacteriia</taxon>
        <taxon>Flavobacteriales</taxon>
        <taxon>Schleiferiaceae</taxon>
        <taxon>Thermaurantimonas</taxon>
    </lineage>
</organism>
<dbReference type="PANTHER" id="PTHR32282:SF11">
    <property type="entry name" value="PENICILLIN-BINDING PROTEIN 1B"/>
    <property type="match status" value="1"/>
</dbReference>
<dbReference type="PANTHER" id="PTHR32282">
    <property type="entry name" value="BINDING PROTEIN TRANSPEPTIDASE, PUTATIVE-RELATED"/>
    <property type="match status" value="1"/>
</dbReference>
<dbReference type="InterPro" id="IPR036950">
    <property type="entry name" value="PBP_transglycosylase"/>
</dbReference>